<reference evidence="4 5" key="1">
    <citation type="submission" date="2020-09" db="EMBL/GenBank/DDBJ databases">
        <title>A novel species.</title>
        <authorList>
            <person name="Gao J."/>
        </authorList>
    </citation>
    <scope>NUCLEOTIDE SEQUENCE [LARGE SCALE GENOMIC DNA]</scope>
    <source>
        <strain evidence="4 5">CRXT-Y-14</strain>
    </source>
</reference>
<dbReference type="KEGG" id="sxn:IAG42_14145"/>
<accession>A0A7H1B7D4</accession>
<keyword evidence="2" id="KW-0732">Signal</keyword>
<dbReference type="Proteomes" id="UP000516428">
    <property type="component" value="Chromosome"/>
</dbReference>
<evidence type="ECO:0000259" key="3">
    <source>
        <dbReference type="Pfam" id="PF01471"/>
    </source>
</evidence>
<sequence length="138" mass="14767">MNKWTTRAAAALATAVLAAGLTACTGSDSSSDSDDRAGAHPTRATVSEAETRCVQQAVNWFQEPRVTVDGDYDAKTRAAVGRYQHKHGLAGDGEMGAPTGRALFDDVNKVVDTLLEGPKDGSAKYRDWLGRCDKVVRR</sequence>
<gene>
    <name evidence="4" type="ORF">IAG42_14145</name>
</gene>
<dbReference type="Pfam" id="PF01471">
    <property type="entry name" value="PG_binding_1"/>
    <property type="match status" value="1"/>
</dbReference>
<dbReference type="Gene3D" id="1.10.101.10">
    <property type="entry name" value="PGBD-like superfamily/PGBD"/>
    <property type="match status" value="1"/>
</dbReference>
<evidence type="ECO:0000313" key="5">
    <source>
        <dbReference type="Proteomes" id="UP000516428"/>
    </source>
</evidence>
<evidence type="ECO:0000313" key="4">
    <source>
        <dbReference type="EMBL" id="QNS04639.1"/>
    </source>
</evidence>
<dbReference type="InterPro" id="IPR002477">
    <property type="entry name" value="Peptidoglycan-bd-like"/>
</dbReference>
<name>A0A7H1B7D4_9ACTN</name>
<feature type="signal peptide" evidence="2">
    <location>
        <begin position="1"/>
        <end position="18"/>
    </location>
</feature>
<protein>
    <submittedName>
        <fullName evidence="4">Peptidoglycan-binding protein</fullName>
    </submittedName>
</protein>
<proteinExistence type="predicted"/>
<dbReference type="InterPro" id="IPR036365">
    <property type="entry name" value="PGBD-like_sf"/>
</dbReference>
<dbReference type="InterPro" id="IPR036366">
    <property type="entry name" value="PGBDSf"/>
</dbReference>
<dbReference type="EMBL" id="CP061281">
    <property type="protein sequence ID" value="QNS04639.1"/>
    <property type="molecule type" value="Genomic_DNA"/>
</dbReference>
<keyword evidence="5" id="KW-1185">Reference proteome</keyword>
<dbReference type="RefSeq" id="WP_188337371.1">
    <property type="nucleotide sequence ID" value="NZ_CP061281.1"/>
</dbReference>
<feature type="region of interest" description="Disordered" evidence="1">
    <location>
        <begin position="26"/>
        <end position="48"/>
    </location>
</feature>
<feature type="domain" description="Peptidoglycan binding-like" evidence="3">
    <location>
        <begin position="54"/>
        <end position="103"/>
    </location>
</feature>
<dbReference type="SUPFAM" id="SSF47090">
    <property type="entry name" value="PGBD-like"/>
    <property type="match status" value="1"/>
</dbReference>
<evidence type="ECO:0000256" key="1">
    <source>
        <dbReference type="SAM" id="MobiDB-lite"/>
    </source>
</evidence>
<dbReference type="PROSITE" id="PS51257">
    <property type="entry name" value="PROKAR_LIPOPROTEIN"/>
    <property type="match status" value="1"/>
</dbReference>
<dbReference type="AlphaFoldDB" id="A0A7H1B7D4"/>
<evidence type="ECO:0000256" key="2">
    <source>
        <dbReference type="SAM" id="SignalP"/>
    </source>
</evidence>
<organism evidence="4 5">
    <name type="scientific">Streptomyces xanthii</name>
    <dbReference type="NCBI Taxonomy" id="2768069"/>
    <lineage>
        <taxon>Bacteria</taxon>
        <taxon>Bacillati</taxon>
        <taxon>Actinomycetota</taxon>
        <taxon>Actinomycetes</taxon>
        <taxon>Kitasatosporales</taxon>
        <taxon>Streptomycetaceae</taxon>
        <taxon>Streptomyces</taxon>
    </lineage>
</organism>
<feature type="chain" id="PRO_5039080778" evidence="2">
    <location>
        <begin position="19"/>
        <end position="138"/>
    </location>
</feature>